<reference evidence="9 10" key="1">
    <citation type="submission" date="2020-11" db="EMBL/GenBank/DDBJ databases">
        <title>Draft Genome Sequence and Secondary Metabolite Biosynthetic Potential of the Lysobacter niastensis Type strain DSM 18481.</title>
        <authorList>
            <person name="Turrini P."/>
            <person name="Artuso I."/>
            <person name="Tescari M."/>
            <person name="Lugli G.A."/>
            <person name="Frangipani E."/>
            <person name="Ventura M."/>
            <person name="Visca P."/>
        </authorList>
    </citation>
    <scope>NUCLEOTIDE SEQUENCE [LARGE SCALE GENOMIC DNA]</scope>
    <source>
        <strain evidence="9 10">DSM 18481</strain>
    </source>
</reference>
<keyword evidence="4 5" id="KW-0720">Serine protease</keyword>
<dbReference type="CDD" id="cd00306">
    <property type="entry name" value="Peptidases_S8_S53"/>
    <property type="match status" value="1"/>
</dbReference>
<evidence type="ECO:0000313" key="9">
    <source>
        <dbReference type="EMBL" id="MBF6024099.1"/>
    </source>
</evidence>
<accession>A0ABS0B5G5</accession>
<gene>
    <name evidence="9" type="ORF">IU514_08650</name>
</gene>
<keyword evidence="7" id="KW-0732">Signal</keyword>
<feature type="signal peptide" evidence="7">
    <location>
        <begin position="1"/>
        <end position="27"/>
    </location>
</feature>
<evidence type="ECO:0000256" key="7">
    <source>
        <dbReference type="SAM" id="SignalP"/>
    </source>
</evidence>
<dbReference type="InterPro" id="IPR050131">
    <property type="entry name" value="Peptidase_S8_subtilisin-like"/>
</dbReference>
<dbReference type="InterPro" id="IPR000209">
    <property type="entry name" value="Peptidase_S8/S53_dom"/>
</dbReference>
<comment type="caution">
    <text evidence="9">The sequence shown here is derived from an EMBL/GenBank/DDBJ whole genome shotgun (WGS) entry which is preliminary data.</text>
</comment>
<dbReference type="SUPFAM" id="SSF52743">
    <property type="entry name" value="Subtilisin-like"/>
    <property type="match status" value="1"/>
</dbReference>
<dbReference type="PROSITE" id="PS51892">
    <property type="entry name" value="SUBTILASE"/>
    <property type="match status" value="1"/>
</dbReference>
<keyword evidence="10" id="KW-1185">Reference proteome</keyword>
<evidence type="ECO:0000256" key="1">
    <source>
        <dbReference type="ARBA" id="ARBA00011073"/>
    </source>
</evidence>
<protein>
    <submittedName>
        <fullName evidence="9">S8/S53 family peptidase</fullName>
    </submittedName>
</protein>
<feature type="region of interest" description="Disordered" evidence="6">
    <location>
        <begin position="540"/>
        <end position="570"/>
    </location>
</feature>
<dbReference type="RefSeq" id="WP_194930696.1">
    <property type="nucleotide sequence ID" value="NZ_JADLZT010000004.1"/>
</dbReference>
<feature type="active site" description="Charge relay system" evidence="5">
    <location>
        <position position="194"/>
    </location>
</feature>
<evidence type="ECO:0000256" key="3">
    <source>
        <dbReference type="ARBA" id="ARBA00022801"/>
    </source>
</evidence>
<proteinExistence type="inferred from homology"/>
<feature type="domain" description="Peptidase S8/S53" evidence="8">
    <location>
        <begin position="185"/>
        <end position="415"/>
    </location>
</feature>
<evidence type="ECO:0000256" key="6">
    <source>
        <dbReference type="SAM" id="MobiDB-lite"/>
    </source>
</evidence>
<name>A0ABS0B5G5_9GAMM</name>
<dbReference type="PANTHER" id="PTHR43806:SF11">
    <property type="entry name" value="CEREVISIN-RELATED"/>
    <property type="match status" value="1"/>
</dbReference>
<keyword evidence="3 5" id="KW-0378">Hydrolase</keyword>
<comment type="similarity">
    <text evidence="1 5">Belongs to the peptidase S8 family.</text>
</comment>
<evidence type="ECO:0000256" key="4">
    <source>
        <dbReference type="ARBA" id="ARBA00022825"/>
    </source>
</evidence>
<dbReference type="EMBL" id="JADLZT010000004">
    <property type="protein sequence ID" value="MBF6024099.1"/>
    <property type="molecule type" value="Genomic_DNA"/>
</dbReference>
<dbReference type="Proteomes" id="UP001429984">
    <property type="component" value="Unassembled WGS sequence"/>
</dbReference>
<feature type="chain" id="PRO_5045282982" evidence="7">
    <location>
        <begin position="28"/>
        <end position="570"/>
    </location>
</feature>
<evidence type="ECO:0000256" key="5">
    <source>
        <dbReference type="PROSITE-ProRule" id="PRU01240"/>
    </source>
</evidence>
<feature type="active site" description="Charge relay system" evidence="5">
    <location>
        <position position="400"/>
    </location>
</feature>
<organism evidence="9 10">
    <name type="scientific">Lysobacter niastensis</name>
    <dbReference type="NCBI Taxonomy" id="380629"/>
    <lineage>
        <taxon>Bacteria</taxon>
        <taxon>Pseudomonadati</taxon>
        <taxon>Pseudomonadota</taxon>
        <taxon>Gammaproteobacteria</taxon>
        <taxon>Lysobacterales</taxon>
        <taxon>Lysobacteraceae</taxon>
        <taxon>Lysobacter</taxon>
    </lineage>
</organism>
<feature type="active site" description="Charge relay system" evidence="5">
    <location>
        <position position="235"/>
    </location>
</feature>
<sequence length="570" mass="59829">MSNVHCFLVLVLSLGLGACAGTEPVVAADPAPEPQPAAARTFSQGFVIELAPQQDADDIRAAAAQVFNQVVSVEALFPDVPADDDPFGLRRIYRLRVADPAGDESAWDLAYRLRDRGGFLQVEPDTDDTILEARRRSAAAACVAPPLDCTTSPQPRACKADWSLKEMKVDQARKLVPPAGGKALGEGVRICHPDSGWTDHIDLDAAQIDKTASLNLMEGGTNARDPLGYQGNPGHGTATGSVLISHGGFASNGGTTPPGVVTGLAPKATLVPIRALNSVVQILDSDIARAVRHATTAQCDVISMSLGGRLFFGLERAINDAVRRDIIVVTASGNCVGFVVAPASYDKAIAVAATNVDHKPWKGSSNGRAIDISAPGEDVHVARAAANGTGTNVEPGDGTSFATTAVAGAAADWIAFHGRAAIKTAQGSLTRRDLFVRLAQATADPPPNWDARNYGPGILDLEALLTEPLGTPRTELQAPPRDDTVMLLSRMFDRDPAELRVGLNRLFGQPADLDAELQRYGGELLELAARDPEAFLLSLQPPAPGALAPPSQPLKARSSRALSARLEAAP</sequence>
<evidence type="ECO:0000259" key="8">
    <source>
        <dbReference type="Pfam" id="PF00082"/>
    </source>
</evidence>
<dbReference type="Pfam" id="PF00082">
    <property type="entry name" value="Peptidase_S8"/>
    <property type="match status" value="1"/>
</dbReference>
<dbReference type="InterPro" id="IPR036852">
    <property type="entry name" value="Peptidase_S8/S53_dom_sf"/>
</dbReference>
<evidence type="ECO:0000256" key="2">
    <source>
        <dbReference type="ARBA" id="ARBA00022670"/>
    </source>
</evidence>
<keyword evidence="2 5" id="KW-0645">Protease</keyword>
<dbReference type="PANTHER" id="PTHR43806">
    <property type="entry name" value="PEPTIDASE S8"/>
    <property type="match status" value="1"/>
</dbReference>
<dbReference type="Gene3D" id="3.40.50.200">
    <property type="entry name" value="Peptidase S8/S53 domain"/>
    <property type="match status" value="1"/>
</dbReference>
<evidence type="ECO:0000313" key="10">
    <source>
        <dbReference type="Proteomes" id="UP001429984"/>
    </source>
</evidence>